<dbReference type="STRING" id="456900.A0A195C700"/>
<keyword evidence="2" id="KW-1185">Reference proteome</keyword>
<dbReference type="EMBL" id="KQ978164">
    <property type="protein sequence ID" value="KYM96639.1"/>
    <property type="molecule type" value="Genomic_DNA"/>
</dbReference>
<gene>
    <name evidence="1" type="ORF">ALC62_12686</name>
</gene>
<dbReference type="Proteomes" id="UP000078542">
    <property type="component" value="Unassembled WGS sequence"/>
</dbReference>
<reference evidence="1 2" key="1">
    <citation type="submission" date="2016-03" db="EMBL/GenBank/DDBJ databases">
        <title>Cyphomyrmex costatus WGS genome.</title>
        <authorList>
            <person name="Nygaard S."/>
            <person name="Hu H."/>
            <person name="Boomsma J."/>
            <person name="Zhang G."/>
        </authorList>
    </citation>
    <scope>NUCLEOTIDE SEQUENCE [LARGE SCALE GENOMIC DNA]</scope>
    <source>
        <strain evidence="1">MS0001</strain>
        <tissue evidence="1">Whole body</tissue>
    </source>
</reference>
<accession>A0A195C700</accession>
<evidence type="ECO:0000313" key="1">
    <source>
        <dbReference type="EMBL" id="KYM96639.1"/>
    </source>
</evidence>
<protein>
    <submittedName>
        <fullName evidence="1">Uncharacterized protein</fullName>
    </submittedName>
</protein>
<sequence length="246" mass="27593">MDRSILHPKEVCGLHRGNGRYEREREREREREAARLGVKRTYSLYPCSSSSDSGFDVSFESPKHEISPDTLFPPVKEVKRKKMRNTRCKSPTQFSRKSNFFSQCPTRESRHWTSTRPTCCCQSYEMLKIEHGENVLGARAEIFLNRFNVISTLYTGTGPISSQVVVIARASRGLLPGCTIFKHPVCNNTNVCAISNIVRTTIRSPSPAKGSNEPSVPNCLESCHTLPSPCKLSHATRVGHVAEPEL</sequence>
<evidence type="ECO:0000313" key="2">
    <source>
        <dbReference type="Proteomes" id="UP000078542"/>
    </source>
</evidence>
<dbReference type="AlphaFoldDB" id="A0A195C700"/>
<name>A0A195C700_9HYME</name>
<organism evidence="1 2">
    <name type="scientific">Cyphomyrmex costatus</name>
    <dbReference type="NCBI Taxonomy" id="456900"/>
    <lineage>
        <taxon>Eukaryota</taxon>
        <taxon>Metazoa</taxon>
        <taxon>Ecdysozoa</taxon>
        <taxon>Arthropoda</taxon>
        <taxon>Hexapoda</taxon>
        <taxon>Insecta</taxon>
        <taxon>Pterygota</taxon>
        <taxon>Neoptera</taxon>
        <taxon>Endopterygota</taxon>
        <taxon>Hymenoptera</taxon>
        <taxon>Apocrita</taxon>
        <taxon>Aculeata</taxon>
        <taxon>Formicoidea</taxon>
        <taxon>Formicidae</taxon>
        <taxon>Myrmicinae</taxon>
        <taxon>Cyphomyrmex</taxon>
    </lineage>
</organism>
<proteinExistence type="predicted"/>